<feature type="transmembrane region" description="Helical" evidence="1">
    <location>
        <begin position="6"/>
        <end position="25"/>
    </location>
</feature>
<name>A0ABU4FNV3_9ACTN</name>
<evidence type="ECO:0000256" key="1">
    <source>
        <dbReference type="SAM" id="Phobius"/>
    </source>
</evidence>
<protein>
    <submittedName>
        <fullName evidence="2">Uncharacterized protein</fullName>
    </submittedName>
</protein>
<proteinExistence type="predicted"/>
<keyword evidence="1" id="KW-0812">Transmembrane</keyword>
<sequence>MVVEPVVVVVVPACTQLVYALAVLWTQPVRERARAHALATVVRAAGPGGTVEVTRADGEMLIARSAAAVEPAGAEHR</sequence>
<gene>
    <name evidence="2" type="ORF">R5A26_37945</name>
</gene>
<dbReference type="Proteomes" id="UP001187346">
    <property type="component" value="Unassembled WGS sequence"/>
</dbReference>
<organism evidence="2 3">
    <name type="scientific">Streptomyces prunicolor</name>
    <dbReference type="NCBI Taxonomy" id="67348"/>
    <lineage>
        <taxon>Bacteria</taxon>
        <taxon>Bacillati</taxon>
        <taxon>Actinomycetota</taxon>
        <taxon>Actinomycetes</taxon>
        <taxon>Kitasatosporales</taxon>
        <taxon>Streptomycetaceae</taxon>
        <taxon>Streptomyces</taxon>
    </lineage>
</organism>
<keyword evidence="1" id="KW-1133">Transmembrane helix</keyword>
<dbReference type="EMBL" id="JAWMAJ010000186">
    <property type="protein sequence ID" value="MDV7221730.1"/>
    <property type="molecule type" value="Genomic_DNA"/>
</dbReference>
<evidence type="ECO:0000313" key="2">
    <source>
        <dbReference type="EMBL" id="MDV7221730.1"/>
    </source>
</evidence>
<accession>A0ABU4FNV3</accession>
<keyword evidence="3" id="KW-1185">Reference proteome</keyword>
<evidence type="ECO:0000313" key="3">
    <source>
        <dbReference type="Proteomes" id="UP001187346"/>
    </source>
</evidence>
<reference evidence="2 3" key="1">
    <citation type="submission" date="2023-10" db="EMBL/GenBank/DDBJ databases">
        <title>Characterization of rhizosphere-enriched actinobacteria from wheat plants lab-grown on chernevaya soil.</title>
        <authorList>
            <person name="Tikhonova E.N."/>
            <person name="Konopkin A."/>
            <person name="Kravchenko I.K."/>
        </authorList>
    </citation>
    <scope>NUCLEOTIDE SEQUENCE [LARGE SCALE GENOMIC DNA]</scope>
    <source>
        <strain evidence="2 3">RR29</strain>
    </source>
</reference>
<comment type="caution">
    <text evidence="2">The sequence shown here is derived from an EMBL/GenBank/DDBJ whole genome shotgun (WGS) entry which is preliminary data.</text>
</comment>
<keyword evidence="1" id="KW-0472">Membrane</keyword>
<dbReference type="RefSeq" id="WP_019058953.1">
    <property type="nucleotide sequence ID" value="NZ_JAPEMW010000001.1"/>
</dbReference>